<dbReference type="AlphaFoldDB" id="E3JUW8"/>
<feature type="region of interest" description="Disordered" evidence="2">
    <location>
        <begin position="341"/>
        <end position="409"/>
    </location>
</feature>
<accession>E3JUW8</accession>
<reference evidence="4" key="2">
    <citation type="journal article" date="2011" name="Proc. Natl. Acad. Sci. U.S.A.">
        <title>Obligate biotrophy features unraveled by the genomic analysis of rust fungi.</title>
        <authorList>
            <person name="Duplessis S."/>
            <person name="Cuomo C.A."/>
            <person name="Lin Y.-C."/>
            <person name="Aerts A."/>
            <person name="Tisserant E."/>
            <person name="Veneault-Fourrey C."/>
            <person name="Joly D.L."/>
            <person name="Hacquard S."/>
            <person name="Amselem J."/>
            <person name="Cantarel B.L."/>
            <person name="Chiu R."/>
            <person name="Coutinho P.M."/>
            <person name="Feau N."/>
            <person name="Field M."/>
            <person name="Frey P."/>
            <person name="Gelhaye E."/>
            <person name="Goldberg J."/>
            <person name="Grabherr M.G."/>
            <person name="Kodira C.D."/>
            <person name="Kohler A."/>
            <person name="Kuees U."/>
            <person name="Lindquist E.A."/>
            <person name="Lucas S.M."/>
            <person name="Mago R."/>
            <person name="Mauceli E."/>
            <person name="Morin E."/>
            <person name="Murat C."/>
            <person name="Pangilinan J.L."/>
            <person name="Park R."/>
            <person name="Pearson M."/>
            <person name="Quesneville H."/>
            <person name="Rouhier N."/>
            <person name="Sakthikumar S."/>
            <person name="Salamov A.A."/>
            <person name="Schmutz J."/>
            <person name="Selles B."/>
            <person name="Shapiro H."/>
            <person name="Tanguay P."/>
            <person name="Tuskan G.A."/>
            <person name="Henrissat B."/>
            <person name="Van de Peer Y."/>
            <person name="Rouze P."/>
            <person name="Ellis J.G."/>
            <person name="Dodds P.N."/>
            <person name="Schein J.E."/>
            <person name="Zhong S."/>
            <person name="Hamelin R.C."/>
            <person name="Grigoriev I.V."/>
            <person name="Szabo L.J."/>
            <person name="Martin F."/>
        </authorList>
    </citation>
    <scope>NUCLEOTIDE SEQUENCE [LARGE SCALE GENOMIC DNA]</scope>
    <source>
        <strain evidence="4">CRL 75-36-700-3 / race SCCL</strain>
    </source>
</reference>
<dbReference type="RefSeq" id="XP_003320262.1">
    <property type="nucleotide sequence ID" value="XM_003320214.1"/>
</dbReference>
<name>E3JUW8_PUCGT</name>
<dbReference type="GeneID" id="10532758"/>
<feature type="compositionally biased region" description="Polar residues" evidence="2">
    <location>
        <begin position="223"/>
        <end position="236"/>
    </location>
</feature>
<dbReference type="VEuPathDB" id="FungiDB:PGTG_01174"/>
<evidence type="ECO:0000256" key="1">
    <source>
        <dbReference type="SAM" id="Coils"/>
    </source>
</evidence>
<feature type="compositionally biased region" description="Polar residues" evidence="2">
    <location>
        <begin position="119"/>
        <end position="133"/>
    </location>
</feature>
<protein>
    <submittedName>
        <fullName evidence="3">Uncharacterized protein</fullName>
    </submittedName>
</protein>
<feature type="region of interest" description="Disordered" evidence="2">
    <location>
        <begin position="212"/>
        <end position="247"/>
    </location>
</feature>
<dbReference type="OrthoDB" id="2495337at2759"/>
<dbReference type="HOGENOM" id="CLU_336529_0_0_1"/>
<evidence type="ECO:0000256" key="2">
    <source>
        <dbReference type="SAM" id="MobiDB-lite"/>
    </source>
</evidence>
<feature type="compositionally biased region" description="Basic and acidic residues" evidence="2">
    <location>
        <begin position="375"/>
        <end position="385"/>
    </location>
</feature>
<dbReference type="Proteomes" id="UP000008783">
    <property type="component" value="Unassembled WGS sequence"/>
</dbReference>
<feature type="region of interest" description="Disordered" evidence="2">
    <location>
        <begin position="1"/>
        <end position="34"/>
    </location>
</feature>
<evidence type="ECO:0000313" key="3">
    <source>
        <dbReference type="EMBL" id="EFP75843.1"/>
    </source>
</evidence>
<feature type="coiled-coil region" evidence="1">
    <location>
        <begin position="528"/>
        <end position="555"/>
    </location>
</feature>
<feature type="compositionally biased region" description="Polar residues" evidence="2">
    <location>
        <begin position="151"/>
        <end position="169"/>
    </location>
</feature>
<organism evidence="3 4">
    <name type="scientific">Puccinia graminis f. sp. tritici (strain CRL 75-36-700-3 / race SCCL)</name>
    <name type="common">Black stem rust fungus</name>
    <dbReference type="NCBI Taxonomy" id="418459"/>
    <lineage>
        <taxon>Eukaryota</taxon>
        <taxon>Fungi</taxon>
        <taxon>Dikarya</taxon>
        <taxon>Basidiomycota</taxon>
        <taxon>Pucciniomycotina</taxon>
        <taxon>Pucciniomycetes</taxon>
        <taxon>Pucciniales</taxon>
        <taxon>Pucciniaceae</taxon>
        <taxon>Puccinia</taxon>
    </lineage>
</organism>
<reference key="1">
    <citation type="submission" date="2007-01" db="EMBL/GenBank/DDBJ databases">
        <title>The Genome Sequence of Puccinia graminis f. sp. tritici Strain CRL 75-36-700-3.</title>
        <authorList>
            <consortium name="The Broad Institute Genome Sequencing Platform"/>
            <person name="Birren B."/>
            <person name="Lander E."/>
            <person name="Galagan J."/>
            <person name="Nusbaum C."/>
            <person name="Devon K."/>
            <person name="Cuomo C."/>
            <person name="Jaffe D."/>
            <person name="Butler J."/>
            <person name="Alvarez P."/>
            <person name="Gnerre S."/>
            <person name="Grabherr M."/>
            <person name="Mauceli E."/>
            <person name="Brockman W."/>
            <person name="Young S."/>
            <person name="LaButti K."/>
            <person name="Sykes S."/>
            <person name="DeCaprio D."/>
            <person name="Crawford M."/>
            <person name="Koehrsen M."/>
            <person name="Engels R."/>
            <person name="Montgomery P."/>
            <person name="Pearson M."/>
            <person name="Howarth C."/>
            <person name="Larson L."/>
            <person name="White J."/>
            <person name="Zeng Q."/>
            <person name="Kodira C."/>
            <person name="Yandava C."/>
            <person name="Alvarado L."/>
            <person name="O'Leary S."/>
            <person name="Szabo L."/>
            <person name="Dean R."/>
            <person name="Schein J."/>
        </authorList>
    </citation>
    <scope>NUCLEOTIDE SEQUENCE</scope>
    <source>
        <strain>CRL 75-36-700-3</strain>
    </source>
</reference>
<dbReference type="EMBL" id="DS178264">
    <property type="protein sequence ID" value="EFP75843.1"/>
    <property type="molecule type" value="Genomic_DNA"/>
</dbReference>
<feature type="compositionally biased region" description="Low complexity" evidence="2">
    <location>
        <begin position="365"/>
        <end position="374"/>
    </location>
</feature>
<feature type="region of interest" description="Disordered" evidence="2">
    <location>
        <begin position="150"/>
        <end position="169"/>
    </location>
</feature>
<dbReference type="InParanoid" id="E3JUW8"/>
<dbReference type="KEGG" id="pgr:PGTG_01174"/>
<sequence>MYAKPSEPGRDPAPIQWISQSREPVKPLDQGPSNVATALPPDACCQLLGSTPEVLAFQYRSGLQENEGTLWDVVNPTRKFATLSADTPAAWPSFQGVGSISQNPITHLNHHQQEFSAPEANTPSSIQPVTQEESIPHRDKRQKLAGLTFGGHQQSNFHTGDLSTSEPTEWFSTASNLGESFSHQAEAHLHPFEPSTEQTSYIALPQHPVYDSSHSAGLASYEPGNTFTSASTSNGPDPNYHPDSRSSHFDNSLLWPSNLDRVHEQQRLKELDEWLNGSDYLQTIVNPIEDHQEEQYARSVLVPKAPNIDGREESNLAGSASISPLLLDHDILRDASKQIEASHGVRSDFQPPTLKPTGIHTEARSSISEVSSEVSEPRRDLEHQHAARQASVDYENIQDEPEKNNLQTSRQNRMEDTVMPMKLLDSVLVMHSYPKHSMSGAFLARFTQKFEQEISYHFQNSRITKEIYQAHEMKDVSAVLSPVHKAPHNLVVRIIGTPVSDQNNHNTRTLTRMFGDLLQWLIFINTALLRISNQNELLEKELQVHEELTDFLLRETFAPSRNSLPILGIIGRNLNQPKTFGIIQIPLVRYLTKKSSTTEIIELCITILQQYNREANNQLGRLLDEGPDLILNVKRIVYEATKVQMRVDRFEDSLTMPTDRIGSFRIPDLSLFPEALKPVQPSFTMPTQRKYEDLVIRALALDKDTPVHMQKTLMVGLPVELVAFLKKKAQAPITFIVKIIRKTGIRDHKKELSKKLTFLFSHLQICHRLVLDHLTSLKNQQVGIPTEDSFFQWISDTLIAPGNDHYPLFGVVKGFQSPKIFEASNFNEVQTYLIHYLSDLESPRMVIQVSLALIGYHYRNYFKSDQVYWTTMIFILRHSLHEFTYHLDPI</sequence>
<feature type="region of interest" description="Disordered" evidence="2">
    <location>
        <begin position="114"/>
        <end position="137"/>
    </location>
</feature>
<proteinExistence type="predicted"/>
<gene>
    <name evidence="3" type="ORF">PGTG_01174</name>
</gene>
<keyword evidence="4" id="KW-1185">Reference proteome</keyword>
<keyword evidence="1" id="KW-0175">Coiled coil</keyword>
<evidence type="ECO:0000313" key="4">
    <source>
        <dbReference type="Proteomes" id="UP000008783"/>
    </source>
</evidence>